<gene>
    <name evidence="2" type="ORF">FILTAD_02130</name>
</gene>
<dbReference type="AlphaFoldDB" id="A0A3P5XF72"/>
<keyword evidence="1" id="KW-0472">Membrane</keyword>
<sequence length="219" mass="24451">MKSLSCSSNGRDCFISDCVYIANGPRLFNIVRVCKEGDLMKKWLLIAVSLIAIPTAVIWVIAEKSDSYSEPQEALFAADHDLTLIPGYKINDKALFFFIKGTNNLGAAYVQKDLFGWKADILTWSPMDSKRSYENLSGSQGQGENLIYGLIRHGDDRIVQIGEDRATILNLAMLPLSEVEKLRLEGLYIWYFEGDKLPGGGEIKLLNKDTGKELGTMDF</sequence>
<evidence type="ECO:0000256" key="1">
    <source>
        <dbReference type="SAM" id="Phobius"/>
    </source>
</evidence>
<feature type="transmembrane region" description="Helical" evidence="1">
    <location>
        <begin position="43"/>
        <end position="62"/>
    </location>
</feature>
<keyword evidence="3" id="KW-1185">Reference proteome</keyword>
<keyword evidence="1" id="KW-1133">Transmembrane helix</keyword>
<name>A0A3P5XF72_9BACL</name>
<proteinExistence type="predicted"/>
<accession>A0A3P5XF72</accession>
<keyword evidence="1" id="KW-0812">Transmembrane</keyword>
<protein>
    <submittedName>
        <fullName evidence="2">Uncharacterized protein</fullName>
    </submittedName>
</protein>
<evidence type="ECO:0000313" key="2">
    <source>
        <dbReference type="EMBL" id="VDC29528.1"/>
    </source>
</evidence>
<dbReference type="EMBL" id="UXAV01000042">
    <property type="protein sequence ID" value="VDC29528.1"/>
    <property type="molecule type" value="Genomic_DNA"/>
</dbReference>
<evidence type="ECO:0000313" key="3">
    <source>
        <dbReference type="Proteomes" id="UP000270468"/>
    </source>
</evidence>
<organism evidence="2 3">
    <name type="scientific">Filibacter tadaridae</name>
    <dbReference type="NCBI Taxonomy" id="2483811"/>
    <lineage>
        <taxon>Bacteria</taxon>
        <taxon>Bacillati</taxon>
        <taxon>Bacillota</taxon>
        <taxon>Bacilli</taxon>
        <taxon>Bacillales</taxon>
        <taxon>Caryophanaceae</taxon>
        <taxon>Filibacter</taxon>
    </lineage>
</organism>
<reference evidence="2 3" key="1">
    <citation type="submission" date="2018-11" db="EMBL/GenBank/DDBJ databases">
        <authorList>
            <person name="Criscuolo A."/>
        </authorList>
    </citation>
    <scope>NUCLEOTIDE SEQUENCE [LARGE SCALE GENOMIC DNA]</scope>
    <source>
        <strain evidence="2">ATB-66</strain>
    </source>
</reference>
<dbReference type="Proteomes" id="UP000270468">
    <property type="component" value="Unassembled WGS sequence"/>
</dbReference>